<evidence type="ECO:0008006" key="4">
    <source>
        <dbReference type="Google" id="ProtNLM"/>
    </source>
</evidence>
<keyword evidence="3" id="KW-1185">Reference proteome</keyword>
<organism evidence="2 3">
    <name type="scientific">Streptomyces griseiscabiei</name>
    <dbReference type="NCBI Taxonomy" id="2993540"/>
    <lineage>
        <taxon>Bacteria</taxon>
        <taxon>Bacillati</taxon>
        <taxon>Actinomycetota</taxon>
        <taxon>Actinomycetes</taxon>
        <taxon>Kitasatosporales</taxon>
        <taxon>Streptomycetaceae</taxon>
        <taxon>Streptomyces</taxon>
    </lineage>
</organism>
<dbReference type="Proteomes" id="UP001271723">
    <property type="component" value="Unassembled WGS sequence"/>
</dbReference>
<reference evidence="2 3" key="1">
    <citation type="journal article" date="2023" name="Microb. Genom.">
        <title>Mesoterricola silvestris gen. nov., sp. nov., Mesoterricola sediminis sp. nov., Geothrix oryzae sp. nov., Geothrix edaphica sp. nov., Geothrix rubra sp. nov., and Geothrix limicola sp. nov., six novel members of Acidobacteriota isolated from soils.</title>
        <authorList>
            <person name="Weisberg A.J."/>
            <person name="Pearce E."/>
            <person name="Kramer C.G."/>
            <person name="Chang J.H."/>
            <person name="Clarke C.R."/>
        </authorList>
    </citation>
    <scope>NUCLEOTIDE SEQUENCE [LARGE SCALE GENOMIC DNA]</scope>
    <source>
        <strain evidence="2 3">NRRL_B-2795</strain>
    </source>
</reference>
<comment type="caution">
    <text evidence="2">The sequence shown here is derived from an EMBL/GenBank/DDBJ whole genome shotgun (WGS) entry which is preliminary data.</text>
</comment>
<gene>
    <name evidence="2" type="ORF">PV517_38975</name>
</gene>
<sequence>MTAIFCQNRTGGQWRHPPHDLPSRSVVVHCFRHPPQRRREVRGHGTPRPGSAPNPLTRGGVPE</sequence>
<evidence type="ECO:0000313" key="3">
    <source>
        <dbReference type="Proteomes" id="UP001271723"/>
    </source>
</evidence>
<feature type="region of interest" description="Disordered" evidence="1">
    <location>
        <begin position="34"/>
        <end position="63"/>
    </location>
</feature>
<accession>A0ABU4LGR9</accession>
<protein>
    <recommendedName>
        <fullName evidence="4">Transposase</fullName>
    </recommendedName>
</protein>
<proteinExistence type="predicted"/>
<dbReference type="EMBL" id="JARAVY010000021">
    <property type="protein sequence ID" value="MDX2914641.1"/>
    <property type="molecule type" value="Genomic_DNA"/>
</dbReference>
<evidence type="ECO:0000256" key="1">
    <source>
        <dbReference type="SAM" id="MobiDB-lite"/>
    </source>
</evidence>
<feature type="compositionally biased region" description="Polar residues" evidence="1">
    <location>
        <begin position="1"/>
        <end position="11"/>
    </location>
</feature>
<name>A0ABU4LGR9_9ACTN</name>
<evidence type="ECO:0000313" key="2">
    <source>
        <dbReference type="EMBL" id="MDX2914641.1"/>
    </source>
</evidence>
<feature type="region of interest" description="Disordered" evidence="1">
    <location>
        <begin position="1"/>
        <end position="22"/>
    </location>
</feature>